<dbReference type="InterPro" id="IPR034746">
    <property type="entry name" value="POTRA"/>
</dbReference>
<dbReference type="PROSITE" id="PS51779">
    <property type="entry name" value="POTRA"/>
    <property type="match status" value="1"/>
</dbReference>
<evidence type="ECO:0000256" key="8">
    <source>
        <dbReference type="ARBA" id="ARBA00023306"/>
    </source>
</evidence>
<name>A0A058ZNH2_9RHOB</name>
<dbReference type="eggNOG" id="COG1589">
    <property type="taxonomic scope" value="Bacteria"/>
</dbReference>
<comment type="caution">
    <text evidence="11">The sequence shown here is derived from an EMBL/GenBank/DDBJ whole genome shotgun (WGS) entry which is preliminary data.</text>
</comment>
<dbReference type="Pfam" id="PF03799">
    <property type="entry name" value="FtsQ_DivIB_C"/>
    <property type="match status" value="1"/>
</dbReference>
<dbReference type="HAMAP" id="MF_00911">
    <property type="entry name" value="FtsQ_subfam"/>
    <property type="match status" value="1"/>
</dbReference>
<dbReference type="Gene3D" id="3.40.50.11690">
    <property type="entry name" value="Cell division protein FtsQ/DivIB"/>
    <property type="match status" value="1"/>
</dbReference>
<evidence type="ECO:0000256" key="6">
    <source>
        <dbReference type="ARBA" id="ARBA00022989"/>
    </source>
</evidence>
<dbReference type="OrthoDB" id="9783091at2"/>
<dbReference type="GO" id="GO:0043093">
    <property type="term" value="P:FtsZ-dependent cytokinesis"/>
    <property type="evidence" value="ECO:0007669"/>
    <property type="project" value="UniProtKB-UniRule"/>
</dbReference>
<dbReference type="AlphaFoldDB" id="A0A058ZNH2"/>
<comment type="similarity">
    <text evidence="9">Belongs to the FtsQ/DivIB family. FtsQ subfamily.</text>
</comment>
<dbReference type="STRING" id="1461693.ATO10_00090"/>
<evidence type="ECO:0000259" key="10">
    <source>
        <dbReference type="PROSITE" id="PS51779"/>
    </source>
</evidence>
<proteinExistence type="inferred from homology"/>
<keyword evidence="12" id="KW-1185">Reference proteome</keyword>
<sequence>MADVSAPNAPRRDPAPTRMAYRMNRLWLTPLFRAFLRVGLPAFTILFCAGVFLSDETRREELMLQVSDLRRAVEERPEFMVRLMSIQGASTEIDQDIREVLPLDFPVTSFDLDLEQMRQTVAGLDAVAKAELRIRPGGILEIEITERVPAIVWRGRDGLELLDADGHRVAPLDHRANRADLPLIAGDGADAQVPEALQILAAARPLTPRLRGLVRVGERRWDVVLDREQRIMLPEQGAVAALERVIALNQAEDMLERDLMVVDMRNADRPTLRLAPGAVSEMQRIRTIESGALNQ</sequence>
<dbReference type="GO" id="GO:0090529">
    <property type="term" value="P:cell septum assembly"/>
    <property type="evidence" value="ECO:0007669"/>
    <property type="project" value="InterPro"/>
</dbReference>
<dbReference type="PANTHER" id="PTHR35851:SF1">
    <property type="entry name" value="CELL DIVISION PROTEIN FTSQ"/>
    <property type="match status" value="1"/>
</dbReference>
<evidence type="ECO:0000256" key="1">
    <source>
        <dbReference type="ARBA" id="ARBA00004370"/>
    </source>
</evidence>
<evidence type="ECO:0000256" key="2">
    <source>
        <dbReference type="ARBA" id="ARBA00022475"/>
    </source>
</evidence>
<protein>
    <recommendedName>
        <fullName evidence="9">Cell division protein FtsQ</fullName>
    </recommendedName>
</protein>
<keyword evidence="8 9" id="KW-0131">Cell cycle</keyword>
<dbReference type="GO" id="GO:0005886">
    <property type="term" value="C:plasma membrane"/>
    <property type="evidence" value="ECO:0007669"/>
    <property type="project" value="UniProtKB-SubCell"/>
</dbReference>
<dbReference type="EMBL" id="AQQY01000001">
    <property type="protein sequence ID" value="KCV83113.1"/>
    <property type="molecule type" value="Genomic_DNA"/>
</dbReference>
<evidence type="ECO:0000256" key="3">
    <source>
        <dbReference type="ARBA" id="ARBA00022519"/>
    </source>
</evidence>
<evidence type="ECO:0000256" key="9">
    <source>
        <dbReference type="HAMAP-Rule" id="MF_00911"/>
    </source>
</evidence>
<keyword evidence="2 9" id="KW-1003">Cell membrane</keyword>
<accession>A0A058ZNH2</accession>
<keyword evidence="3 9" id="KW-0997">Cell inner membrane</keyword>
<feature type="domain" description="POTRA" evidence="10">
    <location>
        <begin position="79"/>
        <end position="147"/>
    </location>
</feature>
<keyword evidence="6 9" id="KW-1133">Transmembrane helix</keyword>
<evidence type="ECO:0000313" key="11">
    <source>
        <dbReference type="EMBL" id="KCV83113.1"/>
    </source>
</evidence>
<keyword evidence="7 9" id="KW-0472">Membrane</keyword>
<comment type="function">
    <text evidence="9">Essential cell division protein.</text>
</comment>
<reference evidence="11 12" key="1">
    <citation type="submission" date="2013-04" db="EMBL/GenBank/DDBJ databases">
        <title>Shimia sp. 22II-S11-Z10 Genome Sequencing.</title>
        <authorList>
            <person name="Lai Q."/>
            <person name="Li G."/>
            <person name="Shao Z."/>
        </authorList>
    </citation>
    <scope>NUCLEOTIDE SEQUENCE [LARGE SCALE GENOMIC DNA]</scope>
    <source>
        <strain evidence="12">22II-S11-Z10</strain>
    </source>
</reference>
<dbReference type="PANTHER" id="PTHR35851">
    <property type="entry name" value="CELL DIVISION PROTEIN FTSQ"/>
    <property type="match status" value="1"/>
</dbReference>
<gene>
    <name evidence="9" type="primary">ftsQ</name>
    <name evidence="11" type="ORF">ATO10_00090</name>
</gene>
<feature type="transmembrane region" description="Helical" evidence="9">
    <location>
        <begin position="34"/>
        <end position="53"/>
    </location>
</feature>
<dbReference type="PATRIC" id="fig|1461693.3.peg.20"/>
<evidence type="ECO:0000256" key="7">
    <source>
        <dbReference type="ARBA" id="ARBA00023136"/>
    </source>
</evidence>
<dbReference type="RefSeq" id="WP_035246546.1">
    <property type="nucleotide sequence ID" value="NZ_AQQY01000001.1"/>
</dbReference>
<evidence type="ECO:0000256" key="4">
    <source>
        <dbReference type="ARBA" id="ARBA00022618"/>
    </source>
</evidence>
<dbReference type="InterPro" id="IPR045335">
    <property type="entry name" value="FtsQ_C_sf"/>
</dbReference>
<dbReference type="GO" id="GO:0032153">
    <property type="term" value="C:cell division site"/>
    <property type="evidence" value="ECO:0007669"/>
    <property type="project" value="UniProtKB-UniRule"/>
</dbReference>
<evidence type="ECO:0000256" key="5">
    <source>
        <dbReference type="ARBA" id="ARBA00022692"/>
    </source>
</evidence>
<keyword evidence="5 9" id="KW-0812">Transmembrane</keyword>
<dbReference type="InterPro" id="IPR005548">
    <property type="entry name" value="Cell_div_FtsQ/DivIB_C"/>
</dbReference>
<comment type="subcellular location">
    <subcellularLocation>
        <location evidence="9">Cell inner membrane</location>
        <topology evidence="9">Single-pass type II membrane protein</topology>
    </subcellularLocation>
    <subcellularLocation>
        <location evidence="1">Membrane</location>
    </subcellularLocation>
    <text evidence="9">Localizes to the division septum.</text>
</comment>
<keyword evidence="4 9" id="KW-0132">Cell division</keyword>
<evidence type="ECO:0000313" key="12">
    <source>
        <dbReference type="Proteomes" id="UP000024836"/>
    </source>
</evidence>
<dbReference type="Proteomes" id="UP000024836">
    <property type="component" value="Unassembled WGS sequence"/>
</dbReference>
<organism evidence="11 12">
    <name type="scientific">Actibacterium atlanticum</name>
    <dbReference type="NCBI Taxonomy" id="1461693"/>
    <lineage>
        <taxon>Bacteria</taxon>
        <taxon>Pseudomonadati</taxon>
        <taxon>Pseudomonadota</taxon>
        <taxon>Alphaproteobacteria</taxon>
        <taxon>Rhodobacterales</taxon>
        <taxon>Roseobacteraceae</taxon>
        <taxon>Actibacterium</taxon>
    </lineage>
</organism>
<dbReference type="InterPro" id="IPR026579">
    <property type="entry name" value="FtsQ"/>
</dbReference>